<name>A0A4Z2H9K6_9TELE</name>
<dbReference type="EMBL" id="SRLO01000293">
    <property type="protein sequence ID" value="TNN62446.1"/>
    <property type="molecule type" value="Genomic_DNA"/>
</dbReference>
<dbReference type="OrthoDB" id="8887313at2759"/>
<evidence type="ECO:0000313" key="8">
    <source>
        <dbReference type="Proteomes" id="UP000314294"/>
    </source>
</evidence>
<gene>
    <name evidence="7" type="primary">Vangl1</name>
    <name evidence="7" type="ORF">EYF80_027354</name>
</gene>
<dbReference type="GO" id="GO:0005886">
    <property type="term" value="C:plasma membrane"/>
    <property type="evidence" value="ECO:0007669"/>
    <property type="project" value="UniProtKB-SubCell"/>
</dbReference>
<dbReference type="InterPro" id="IPR009539">
    <property type="entry name" value="VANGL"/>
</dbReference>
<keyword evidence="5" id="KW-0472">Membrane</keyword>
<keyword evidence="4" id="KW-1133">Transmembrane helix</keyword>
<keyword evidence="8" id="KW-1185">Reference proteome</keyword>
<reference evidence="7 8" key="1">
    <citation type="submission" date="2019-03" db="EMBL/GenBank/DDBJ databases">
        <title>First draft genome of Liparis tanakae, snailfish: a comprehensive survey of snailfish specific genes.</title>
        <authorList>
            <person name="Kim W."/>
            <person name="Song I."/>
            <person name="Jeong J.-H."/>
            <person name="Kim D."/>
            <person name="Kim S."/>
            <person name="Ryu S."/>
            <person name="Song J.Y."/>
            <person name="Lee S.K."/>
        </authorList>
    </citation>
    <scope>NUCLEOTIDE SEQUENCE [LARGE SCALE GENOMIC DNA]</scope>
    <source>
        <tissue evidence="7">Muscle</tissue>
    </source>
</reference>
<evidence type="ECO:0000256" key="4">
    <source>
        <dbReference type="ARBA" id="ARBA00022989"/>
    </source>
</evidence>
<sequence>MASGPPRLVRRVRLRGARLPERTSLLLRLQRLLLLQPRRRPVIPASREDAPLVADRVEWRRVVTQDKSRHARRPARAALAILERYYCDFPVHNPALLSASKSRAAKHLAGLKVYSVDGEFPAAPAEAAAAAGLAHSQSRAMIAAAARRRDTGHNELYYEEAEHERRVRKRKSRLVVAVEEAFTHIKRMQEEEQKKAPGDVMDPREAAQAIFPSMARALQKYLRTTRQQHCHSMESIQQHLAFCITHSMAPKVRRHAFLECYLTPGPTLQYSRDHWLARQWTLVSEVSVTGGLTDGSTFVLRGADFSLVVTTRRIPYIQLSEEYVDPKSHKFVLRLQSETSV</sequence>
<comment type="caution">
    <text evidence="7">The sequence shown here is derived from an EMBL/GenBank/DDBJ whole genome shotgun (WGS) entry which is preliminary data.</text>
</comment>
<dbReference type="Proteomes" id="UP000314294">
    <property type="component" value="Unassembled WGS sequence"/>
</dbReference>
<comment type="subcellular location">
    <subcellularLocation>
        <location evidence="1">Cell membrane</location>
        <topology evidence="1">Multi-pass membrane protein</topology>
    </subcellularLocation>
</comment>
<evidence type="ECO:0000313" key="7">
    <source>
        <dbReference type="EMBL" id="TNN62446.1"/>
    </source>
</evidence>
<dbReference type="Pfam" id="PF06638">
    <property type="entry name" value="Strabismus"/>
    <property type="match status" value="1"/>
</dbReference>
<keyword evidence="2" id="KW-1003">Cell membrane</keyword>
<comment type="similarity">
    <text evidence="6">Belongs to the Vang family.</text>
</comment>
<dbReference type="PANTHER" id="PTHR20886">
    <property type="entry name" value="VANG-LIKE PROTEIN"/>
    <property type="match status" value="1"/>
</dbReference>
<organism evidence="7 8">
    <name type="scientific">Liparis tanakae</name>
    <name type="common">Tanaka's snailfish</name>
    <dbReference type="NCBI Taxonomy" id="230148"/>
    <lineage>
        <taxon>Eukaryota</taxon>
        <taxon>Metazoa</taxon>
        <taxon>Chordata</taxon>
        <taxon>Craniata</taxon>
        <taxon>Vertebrata</taxon>
        <taxon>Euteleostomi</taxon>
        <taxon>Actinopterygii</taxon>
        <taxon>Neopterygii</taxon>
        <taxon>Teleostei</taxon>
        <taxon>Neoteleostei</taxon>
        <taxon>Acanthomorphata</taxon>
        <taxon>Eupercaria</taxon>
        <taxon>Perciformes</taxon>
        <taxon>Cottioidei</taxon>
        <taxon>Cottales</taxon>
        <taxon>Liparidae</taxon>
        <taxon>Liparis</taxon>
    </lineage>
</organism>
<evidence type="ECO:0000256" key="5">
    <source>
        <dbReference type="ARBA" id="ARBA00023136"/>
    </source>
</evidence>
<dbReference type="AlphaFoldDB" id="A0A4Z2H9K6"/>
<protein>
    <submittedName>
        <fullName evidence="7">Vang-like protein 1</fullName>
    </submittedName>
</protein>
<evidence type="ECO:0000256" key="1">
    <source>
        <dbReference type="ARBA" id="ARBA00004651"/>
    </source>
</evidence>
<accession>A0A4Z2H9K6</accession>
<evidence type="ECO:0000256" key="6">
    <source>
        <dbReference type="ARBA" id="ARBA00025718"/>
    </source>
</evidence>
<evidence type="ECO:0000256" key="3">
    <source>
        <dbReference type="ARBA" id="ARBA00022692"/>
    </source>
</evidence>
<proteinExistence type="inferred from homology"/>
<evidence type="ECO:0000256" key="2">
    <source>
        <dbReference type="ARBA" id="ARBA00022475"/>
    </source>
</evidence>
<keyword evidence="3" id="KW-0812">Transmembrane</keyword>